<gene>
    <name evidence="1" type="ORF">LOK49_LG01G01554</name>
</gene>
<dbReference type="EMBL" id="CM045758">
    <property type="protein sequence ID" value="KAI8028828.1"/>
    <property type="molecule type" value="Genomic_DNA"/>
</dbReference>
<keyword evidence="2" id="KW-1185">Reference proteome</keyword>
<evidence type="ECO:0000313" key="2">
    <source>
        <dbReference type="Proteomes" id="UP001060215"/>
    </source>
</evidence>
<evidence type="ECO:0000313" key="1">
    <source>
        <dbReference type="EMBL" id="KAI8028828.1"/>
    </source>
</evidence>
<reference evidence="1 2" key="1">
    <citation type="journal article" date="2022" name="Plant J.">
        <title>Chromosome-level genome of Camellia lanceoleosa provides a valuable resource for understanding genome evolution and self-incompatibility.</title>
        <authorList>
            <person name="Gong W."/>
            <person name="Xiao S."/>
            <person name="Wang L."/>
            <person name="Liao Z."/>
            <person name="Chang Y."/>
            <person name="Mo W."/>
            <person name="Hu G."/>
            <person name="Li W."/>
            <person name="Zhao G."/>
            <person name="Zhu H."/>
            <person name="Hu X."/>
            <person name="Ji K."/>
            <person name="Xiang X."/>
            <person name="Song Q."/>
            <person name="Yuan D."/>
            <person name="Jin S."/>
            <person name="Zhang L."/>
        </authorList>
    </citation>
    <scope>NUCLEOTIDE SEQUENCE [LARGE SCALE GENOMIC DNA]</scope>
    <source>
        <strain evidence="1">SQ_2022a</strain>
    </source>
</reference>
<proteinExistence type="predicted"/>
<comment type="caution">
    <text evidence="1">The sequence shown here is derived from an EMBL/GenBank/DDBJ whole genome shotgun (WGS) entry which is preliminary data.</text>
</comment>
<keyword evidence="1" id="KW-0808">Transferase</keyword>
<keyword evidence="1" id="KW-0418">Kinase</keyword>
<accession>A0ACC0IUP9</accession>
<dbReference type="Proteomes" id="UP001060215">
    <property type="component" value="Chromosome 1"/>
</dbReference>
<protein>
    <submittedName>
        <fullName evidence="1">Serine/threonine-protein kinase</fullName>
    </submittedName>
</protein>
<sequence length="470" mass="52769">MLLVGLSSLDHKLTKDTSFFGLKLWIVILICIVVIILLILVFLCFYCSSRRRPKPSTSNTSSSSNSRAHLTTFKSPIRSNNFHTSTAFSSSSSLDGRLLSSRNNNGLGIEMRIATPEKDLESVGSRYPPHMVSDMKWSNHCYTLREIELATNGFADQNVIGSGYSGIVYRGVLFDGSRVAVKKLLYDSGKAENFIAQVEAIGWARHKNLVKLLGFCTEGTFRMLVYEYLDNGNLYQWLHGCTRQVSPLSWNIRINIIQAAAKGLAYLHEDVEPKIVHQHIKSTNILLDHQWNPKISDLGVAQVLCPDRTSHATTCSMGMSGWVTPEYASTGVFNEKSDVYSFGILLMEIITGKTPLEYSTEAEAECKMNLQLQVYLIDWLKSMVAKQNFDHLVDPKMPEMISLKELKRIVLIALRCVDPDVENRPRMGDVIHMFEPCDLLLSDEFCVRHKTCRSNSLKDNEAVAKQGASA</sequence>
<name>A0ACC0IUP9_9ERIC</name>
<organism evidence="1 2">
    <name type="scientific">Camellia lanceoleosa</name>
    <dbReference type="NCBI Taxonomy" id="1840588"/>
    <lineage>
        <taxon>Eukaryota</taxon>
        <taxon>Viridiplantae</taxon>
        <taxon>Streptophyta</taxon>
        <taxon>Embryophyta</taxon>
        <taxon>Tracheophyta</taxon>
        <taxon>Spermatophyta</taxon>
        <taxon>Magnoliopsida</taxon>
        <taxon>eudicotyledons</taxon>
        <taxon>Gunneridae</taxon>
        <taxon>Pentapetalae</taxon>
        <taxon>asterids</taxon>
        <taxon>Ericales</taxon>
        <taxon>Theaceae</taxon>
        <taxon>Camellia</taxon>
    </lineage>
</organism>